<reference evidence="1 2" key="1">
    <citation type="journal article" date="2010" name="Nature">
        <title>Comparative genomics reveals mobile pathogenicity chromosomes in Fusarium.</title>
        <authorList>
            <person name="Ma L.J."/>
            <person name="van der Does H.C."/>
            <person name="Borkovich K.A."/>
            <person name="Coleman J.J."/>
            <person name="Daboussi M.J."/>
            <person name="Di Pietro A."/>
            <person name="Dufresne M."/>
            <person name="Freitag M."/>
            <person name="Grabherr M."/>
            <person name="Henrissat B."/>
            <person name="Houterman P.M."/>
            <person name="Kang S."/>
            <person name="Shim W.B."/>
            <person name="Woloshuk C."/>
            <person name="Xie X."/>
            <person name="Xu J.R."/>
            <person name="Antoniw J."/>
            <person name="Baker S.E."/>
            <person name="Bluhm B.H."/>
            <person name="Breakspear A."/>
            <person name="Brown D.W."/>
            <person name="Butchko R.A."/>
            <person name="Chapman S."/>
            <person name="Coulson R."/>
            <person name="Coutinho P.M."/>
            <person name="Danchin E.G."/>
            <person name="Diener A."/>
            <person name="Gale L.R."/>
            <person name="Gardiner D.M."/>
            <person name="Goff S."/>
            <person name="Hammond-Kosack K.E."/>
            <person name="Hilburn K."/>
            <person name="Hua-Van A."/>
            <person name="Jonkers W."/>
            <person name="Kazan K."/>
            <person name="Kodira C.D."/>
            <person name="Koehrsen M."/>
            <person name="Kumar L."/>
            <person name="Lee Y.H."/>
            <person name="Li L."/>
            <person name="Manners J.M."/>
            <person name="Miranda-Saavedra D."/>
            <person name="Mukherjee M."/>
            <person name="Park G."/>
            <person name="Park J."/>
            <person name="Park S.Y."/>
            <person name="Proctor R.H."/>
            <person name="Regev A."/>
            <person name="Ruiz-Roldan M.C."/>
            <person name="Sain D."/>
            <person name="Sakthikumar S."/>
            <person name="Sykes S."/>
            <person name="Schwartz D.C."/>
            <person name="Turgeon B.G."/>
            <person name="Wapinski I."/>
            <person name="Yoder O."/>
            <person name="Young S."/>
            <person name="Zeng Q."/>
            <person name="Zhou S."/>
            <person name="Galagan J."/>
            <person name="Cuomo C.A."/>
            <person name="Kistler H.C."/>
            <person name="Rep M."/>
        </authorList>
    </citation>
    <scope>NUCLEOTIDE SEQUENCE [LARGE SCALE GENOMIC DNA]</scope>
    <source>
        <strain evidence="2">4287 / CBS 123668 / FGSC 9935 / NRRL 34936</strain>
    </source>
</reference>
<dbReference type="VEuPathDB" id="FungiDB:FOXG_22531"/>
<accession>A0A0J9WA12</accession>
<dbReference type="EMBL" id="DS231731">
    <property type="protein sequence ID" value="KNB19336.1"/>
    <property type="molecule type" value="Genomic_DNA"/>
</dbReference>
<dbReference type="GeneID" id="28963237"/>
<dbReference type="AlphaFoldDB" id="A0A0J9WA12"/>
<name>A0A0J9WA12_FUSO4</name>
<organism evidence="1 2">
    <name type="scientific">Fusarium oxysporum f. sp. lycopersici (strain 4287 / CBS 123668 / FGSC 9935 / NRRL 34936)</name>
    <name type="common">Fusarium vascular wilt of tomato</name>
    <dbReference type="NCBI Taxonomy" id="426428"/>
    <lineage>
        <taxon>Eukaryota</taxon>
        <taxon>Fungi</taxon>
        <taxon>Dikarya</taxon>
        <taxon>Ascomycota</taxon>
        <taxon>Pezizomycotina</taxon>
        <taxon>Sordariomycetes</taxon>
        <taxon>Hypocreomycetidae</taxon>
        <taxon>Hypocreales</taxon>
        <taxon>Nectriaceae</taxon>
        <taxon>Fusarium</taxon>
        <taxon>Fusarium oxysporum species complex</taxon>
    </lineage>
</organism>
<dbReference type="Proteomes" id="UP000009097">
    <property type="component" value="Chromosome 14"/>
</dbReference>
<dbReference type="RefSeq" id="XP_018257381.1">
    <property type="nucleotide sequence ID" value="XM_018402946.1"/>
</dbReference>
<proteinExistence type="predicted"/>
<evidence type="ECO:0000313" key="1">
    <source>
        <dbReference type="EMBL" id="KNB19336.1"/>
    </source>
</evidence>
<protein>
    <submittedName>
        <fullName evidence="1">Uncharacterized protein</fullName>
    </submittedName>
</protein>
<sequence length="36" mass="4123">MNNFTVSVNAILQATVCCLKDQQVEHKYKRPTFVVP</sequence>
<dbReference type="KEGG" id="fox:FOXG_22531"/>
<gene>
    <name evidence="1" type="ORF">FOXG_22531</name>
</gene>
<evidence type="ECO:0000313" key="2">
    <source>
        <dbReference type="Proteomes" id="UP000009097"/>
    </source>
</evidence>